<organism evidence="2">
    <name type="scientific">Burkholderia sp. (strain CCGE1003)</name>
    <dbReference type="NCBI Taxonomy" id="640512"/>
    <lineage>
        <taxon>Bacteria</taxon>
        <taxon>Pseudomonadati</taxon>
        <taxon>Pseudomonadota</taxon>
        <taxon>Betaproteobacteria</taxon>
        <taxon>Burkholderiales</taxon>
        <taxon>Burkholderiaceae</taxon>
        <taxon>Burkholderia</taxon>
    </lineage>
</organism>
<reference evidence="2" key="1">
    <citation type="submission" date="2010-09" db="EMBL/GenBank/DDBJ databases">
        <title>Complete sequence of chromosome1 of Burkholderia sp. CCGE1003.</title>
        <authorList>
            <consortium name="US DOE Joint Genome Institute"/>
            <person name="Lucas S."/>
            <person name="Copeland A."/>
            <person name="Lapidus A."/>
            <person name="Cheng J.-F."/>
            <person name="Bruce D."/>
            <person name="Goodwin L."/>
            <person name="Pitluck S."/>
            <person name="Daligault H."/>
            <person name="Davenport K."/>
            <person name="Detter J.C."/>
            <person name="Han C."/>
            <person name="Tapia R."/>
            <person name="Land M."/>
            <person name="Hauser L."/>
            <person name="Jeffries C."/>
            <person name="Kyrpides N."/>
            <person name="Ivanova N."/>
            <person name="Ovchinnikova G."/>
            <person name="Martinez-Romero E."/>
            <person name="Rogel M.A."/>
            <person name="Auchtung J."/>
            <person name="Tiedje J.M."/>
            <person name="Woyke T."/>
        </authorList>
    </citation>
    <scope>NUCLEOTIDE SEQUENCE</scope>
    <source>
        <strain evidence="2">CCGE1003</strain>
    </source>
</reference>
<name>E1TB71_BURSG</name>
<protein>
    <submittedName>
        <fullName evidence="2">Uncharacterized protein</fullName>
    </submittedName>
</protein>
<dbReference type="EMBL" id="CP002217">
    <property type="protein sequence ID" value="ADN58018.1"/>
    <property type="molecule type" value="Genomic_DNA"/>
</dbReference>
<proteinExistence type="predicted"/>
<dbReference type="KEGG" id="bgf:BC1003_2056"/>
<dbReference type="Gene3D" id="3.90.1720.10">
    <property type="entry name" value="endopeptidase domain like (from Nostoc punctiforme)"/>
    <property type="match status" value="1"/>
</dbReference>
<accession>E1TB71</accession>
<sequence>MKVAFYKGTRPGLSGIFNRLMRWRTNSPYSHCELVLAPIDDAYLCASSSLEDGGVRFVVTKLDPARWDIVGSGIGTVAERAAVEWFNDHLGEPYNLAAMFSLLWSRRHREGHWHCSESIGAALGIREPWRFDPATLYAALSSDPMLSPPDDRSPLTPAYQRSG</sequence>
<dbReference type="HOGENOM" id="CLU_130894_0_0_4"/>
<dbReference type="AlphaFoldDB" id="E1TB71"/>
<evidence type="ECO:0000256" key="1">
    <source>
        <dbReference type="SAM" id="MobiDB-lite"/>
    </source>
</evidence>
<dbReference type="eggNOG" id="ENOG5032V5A">
    <property type="taxonomic scope" value="Bacteria"/>
</dbReference>
<feature type="region of interest" description="Disordered" evidence="1">
    <location>
        <begin position="142"/>
        <end position="163"/>
    </location>
</feature>
<evidence type="ECO:0000313" key="2">
    <source>
        <dbReference type="EMBL" id="ADN58018.1"/>
    </source>
</evidence>
<dbReference type="OrthoDB" id="95478at2"/>
<gene>
    <name evidence="2" type="ordered locus">BC1003_2056</name>
</gene>